<keyword evidence="2 4" id="KW-0807">Transducer</keyword>
<dbReference type="Gene3D" id="1.10.287.950">
    <property type="entry name" value="Methyl-accepting chemotaxis protein"/>
    <property type="match status" value="1"/>
</dbReference>
<dbReference type="Gene3D" id="3.30.450.20">
    <property type="entry name" value="PAS domain"/>
    <property type="match status" value="1"/>
</dbReference>
<evidence type="ECO:0000259" key="6">
    <source>
        <dbReference type="PROSITE" id="PS50111"/>
    </source>
</evidence>
<evidence type="ECO:0000256" key="2">
    <source>
        <dbReference type="ARBA" id="ARBA00023224"/>
    </source>
</evidence>
<dbReference type="SUPFAM" id="SSF58104">
    <property type="entry name" value="Methyl-accepting chemotaxis protein (MCP) signaling domain"/>
    <property type="match status" value="1"/>
</dbReference>
<dbReference type="SMART" id="SM00304">
    <property type="entry name" value="HAMP"/>
    <property type="match status" value="2"/>
</dbReference>
<dbReference type="EMBL" id="JAJUBB010000004">
    <property type="protein sequence ID" value="MDD1781182.1"/>
    <property type="molecule type" value="Genomic_DNA"/>
</dbReference>
<dbReference type="CDD" id="cd00130">
    <property type="entry name" value="PAS"/>
    <property type="match status" value="1"/>
</dbReference>
<keyword evidence="9" id="KW-1185">Reference proteome</keyword>
<evidence type="ECO:0000256" key="1">
    <source>
        <dbReference type="ARBA" id="ARBA00022481"/>
    </source>
</evidence>
<dbReference type="PANTHER" id="PTHR43531:SF14">
    <property type="entry name" value="METHYL-ACCEPTING CHEMOTAXIS PROTEIN I-RELATED"/>
    <property type="match status" value="1"/>
</dbReference>
<dbReference type="SMART" id="SM00283">
    <property type="entry name" value="MA"/>
    <property type="match status" value="1"/>
</dbReference>
<dbReference type="Proteomes" id="UP001149821">
    <property type="component" value="Unassembled WGS sequence"/>
</dbReference>
<evidence type="ECO:0000313" key="9">
    <source>
        <dbReference type="Proteomes" id="UP001149821"/>
    </source>
</evidence>
<name>A0ABT5QJL8_9GAMM</name>
<dbReference type="PRINTS" id="PR00260">
    <property type="entry name" value="CHEMTRNSDUCR"/>
</dbReference>
<dbReference type="InterPro" id="IPR051310">
    <property type="entry name" value="MCP_chemotaxis"/>
</dbReference>
<dbReference type="PROSITE" id="PS50111">
    <property type="entry name" value="CHEMOTAXIS_TRANSDUC_2"/>
    <property type="match status" value="1"/>
</dbReference>
<feature type="domain" description="HAMP" evidence="7">
    <location>
        <begin position="397"/>
        <end position="441"/>
    </location>
</feature>
<dbReference type="InterPro" id="IPR003660">
    <property type="entry name" value="HAMP_dom"/>
</dbReference>
<dbReference type="InterPro" id="IPR004089">
    <property type="entry name" value="MCPsignal_dom"/>
</dbReference>
<proteinExistence type="inferred from homology"/>
<feature type="domain" description="Methyl-accepting transducer" evidence="6">
    <location>
        <begin position="674"/>
        <end position="903"/>
    </location>
</feature>
<comment type="similarity">
    <text evidence="3">Belongs to the methyl-accepting chemotaxis (MCP) protein family.</text>
</comment>
<evidence type="ECO:0000256" key="5">
    <source>
        <dbReference type="SAM" id="Coils"/>
    </source>
</evidence>
<dbReference type="PROSITE" id="PS50885">
    <property type="entry name" value="HAMP"/>
    <property type="match status" value="2"/>
</dbReference>
<dbReference type="InterPro" id="IPR000014">
    <property type="entry name" value="PAS"/>
</dbReference>
<dbReference type="Gene3D" id="6.10.340.10">
    <property type="match status" value="1"/>
</dbReference>
<keyword evidence="5" id="KW-0175">Coiled coil</keyword>
<dbReference type="CDD" id="cd11386">
    <property type="entry name" value="MCP_signal"/>
    <property type="match status" value="1"/>
</dbReference>
<evidence type="ECO:0000313" key="8">
    <source>
        <dbReference type="EMBL" id="MDD1781182.1"/>
    </source>
</evidence>
<keyword evidence="1" id="KW-0488">Methylation</keyword>
<accession>A0ABT5QJL8</accession>
<sequence>MSKQKLRRFQFTIGQRLALGFGLLIAIFISAVVFTNSRLAELQKVGTSLLENSVPTSIAGKELNSELNKSLAILRGYLVLGDKTLIDKRQQIWQNIDTQLKLLHLNQLETADYNEKLEQLKEGLRQYRAAQDEVENLAHTVDEQPAMKIFGEKAAPSIFRLVSNLDRLSAIEQTLPSTPSRKKLLGLISDSSASLSLSLGAVRSYLLSGNPVFKAAFFQHWTTNSIRFDEISEIAYLFTNDQKEMFTRYSQERETFPDIVDEMFMVRDSDRWNMSQYLLGAKAAPLADASLAIVNNILQSQSDALQAEVSHLESLNNTMVLVLKITGIVGAVLGCLIAYSITRSIARPMRGTTMRLKHVAENGDYAVRLNVRGNDEISQSAEAFNTFMDATQDALSEMQKVMERLASGDLSVRMQGEFRGDLLKIKEATNTSLENVERAECAKQAAEYAAETTANENAKVRQALDSASNCILMADTDHRIIYANAATYHLLQDAEAEFAKELMGFSAQDIIGQPIANFHGASLTEAQLTSLITPMYCEFFIGEKVFSVNAVPMFVHSGDRIGTVLEWKDRTDEVAIELEIDDAIAGAARGDFSNTLQMDGKRGFFYNLSEGLNMLISNVESTTEDMQNLLGAMSTGNLTRRMEKNYSGKFDQLKQDTNQTIDTLTEVISKIRQTATTVSKLSQEIVAGNQDLSQRTEVQASSLQDTASSMANMTTIVKQSAESAFATKLLSMKARAKAREGGSAINRTVDAMDDISSASEEIAEIIGVIDDIAFQTNLLALNAAVEAARAGEQGRGFAVVAGEVRNLAQRSAKAAKEITDLINASNAKVVVGASLVGESGKTLTEIVSMVEEMGSRMEEISEAAQEQSAGIDLVNNAITKMDQMTQQNAALVEEATNASEGLLSVSQEMREMVAFFTIPVQHDVADDMPKSKKRGRK</sequence>
<dbReference type="SUPFAM" id="SSF55785">
    <property type="entry name" value="PYP-like sensor domain (PAS domain)"/>
    <property type="match status" value="1"/>
</dbReference>
<reference evidence="8" key="1">
    <citation type="submission" date="2021-12" db="EMBL/GenBank/DDBJ databases">
        <title>Enterovibrio ZSDZ35 sp. nov. and Enterovibrio ZSDZ42 sp. nov., isolated from coastal seawater in Qingdao.</title>
        <authorList>
            <person name="Zhang P."/>
        </authorList>
    </citation>
    <scope>NUCLEOTIDE SEQUENCE</scope>
    <source>
        <strain evidence="8">ZSDZ35</strain>
    </source>
</reference>
<gene>
    <name evidence="8" type="ORF">LRP49_08180</name>
</gene>
<dbReference type="InterPro" id="IPR035965">
    <property type="entry name" value="PAS-like_dom_sf"/>
</dbReference>
<evidence type="ECO:0000256" key="3">
    <source>
        <dbReference type="ARBA" id="ARBA00029447"/>
    </source>
</evidence>
<comment type="caution">
    <text evidence="8">The sequence shown here is derived from an EMBL/GenBank/DDBJ whole genome shotgun (WGS) entry which is preliminary data.</text>
</comment>
<dbReference type="CDD" id="cd06225">
    <property type="entry name" value="HAMP"/>
    <property type="match status" value="1"/>
</dbReference>
<dbReference type="PANTHER" id="PTHR43531">
    <property type="entry name" value="PROTEIN ICFG"/>
    <property type="match status" value="1"/>
</dbReference>
<dbReference type="RefSeq" id="WP_274141535.1">
    <property type="nucleotide sequence ID" value="NZ_JAJUBB010000004.1"/>
</dbReference>
<feature type="coiled-coil region" evidence="5">
    <location>
        <begin position="110"/>
        <end position="140"/>
    </location>
</feature>
<protein>
    <submittedName>
        <fullName evidence="8">Methyl-accepting chemotaxis protein</fullName>
    </submittedName>
</protein>
<feature type="domain" description="HAMP" evidence="7">
    <location>
        <begin position="343"/>
        <end position="396"/>
    </location>
</feature>
<dbReference type="InterPro" id="IPR004090">
    <property type="entry name" value="Chemotax_Me-accpt_rcpt"/>
</dbReference>
<evidence type="ECO:0000256" key="4">
    <source>
        <dbReference type="PROSITE-ProRule" id="PRU00284"/>
    </source>
</evidence>
<evidence type="ECO:0000259" key="7">
    <source>
        <dbReference type="PROSITE" id="PS50885"/>
    </source>
</evidence>
<dbReference type="Pfam" id="PF00015">
    <property type="entry name" value="MCPsignal"/>
    <property type="match status" value="1"/>
</dbReference>
<dbReference type="Pfam" id="PF18947">
    <property type="entry name" value="HAMP_2"/>
    <property type="match status" value="2"/>
</dbReference>
<organism evidence="8 9">
    <name type="scientific">Enterovibrio qingdaonensis</name>
    <dbReference type="NCBI Taxonomy" id="2899818"/>
    <lineage>
        <taxon>Bacteria</taxon>
        <taxon>Pseudomonadati</taxon>
        <taxon>Pseudomonadota</taxon>
        <taxon>Gammaproteobacteria</taxon>
        <taxon>Vibrionales</taxon>
        <taxon>Vibrionaceae</taxon>
        <taxon>Enterovibrio</taxon>
    </lineage>
</organism>